<dbReference type="SUPFAM" id="SSF103473">
    <property type="entry name" value="MFS general substrate transporter"/>
    <property type="match status" value="1"/>
</dbReference>
<feature type="transmembrane region" description="Helical" evidence="5">
    <location>
        <begin position="417"/>
        <end position="436"/>
    </location>
</feature>
<feature type="transmembrane region" description="Helical" evidence="5">
    <location>
        <begin position="483"/>
        <end position="500"/>
    </location>
</feature>
<feature type="transmembrane region" description="Helical" evidence="5">
    <location>
        <begin position="355"/>
        <end position="374"/>
    </location>
</feature>
<evidence type="ECO:0000313" key="8">
    <source>
        <dbReference type="Proteomes" id="UP000792457"/>
    </source>
</evidence>
<reference evidence="7" key="2">
    <citation type="submission" date="2017-10" db="EMBL/GenBank/DDBJ databases">
        <title>Ladona fulva Genome sequencing and assembly.</title>
        <authorList>
            <person name="Murali S."/>
            <person name="Richards S."/>
            <person name="Bandaranaike D."/>
            <person name="Bellair M."/>
            <person name="Blankenburg K."/>
            <person name="Chao H."/>
            <person name="Dinh H."/>
            <person name="Doddapaneni H."/>
            <person name="Dugan-Rocha S."/>
            <person name="Elkadiri S."/>
            <person name="Gnanaolivu R."/>
            <person name="Hernandez B."/>
            <person name="Skinner E."/>
            <person name="Javaid M."/>
            <person name="Lee S."/>
            <person name="Li M."/>
            <person name="Ming W."/>
            <person name="Munidasa M."/>
            <person name="Muniz J."/>
            <person name="Nguyen L."/>
            <person name="Hughes D."/>
            <person name="Osuji N."/>
            <person name="Pu L.-L."/>
            <person name="Puazo M."/>
            <person name="Qu C."/>
            <person name="Quiroz J."/>
            <person name="Raj R."/>
            <person name="Weissenberger G."/>
            <person name="Xin Y."/>
            <person name="Zou X."/>
            <person name="Han Y."/>
            <person name="Worley K."/>
            <person name="Muzny D."/>
            <person name="Gibbs R."/>
        </authorList>
    </citation>
    <scope>NUCLEOTIDE SEQUENCE</scope>
    <source>
        <strain evidence="7">Sampled in the wild</strain>
    </source>
</reference>
<feature type="transmembrane region" description="Helical" evidence="5">
    <location>
        <begin position="247"/>
        <end position="269"/>
    </location>
</feature>
<feature type="transmembrane region" description="Helical" evidence="5">
    <location>
        <begin position="38"/>
        <end position="57"/>
    </location>
</feature>
<dbReference type="Pfam" id="PF00083">
    <property type="entry name" value="Sugar_tr"/>
    <property type="match status" value="1"/>
</dbReference>
<dbReference type="OrthoDB" id="5296287at2759"/>
<proteinExistence type="predicted"/>
<dbReference type="Gene3D" id="1.20.1250.20">
    <property type="entry name" value="MFS general substrate transporter like domains"/>
    <property type="match status" value="1"/>
</dbReference>
<evidence type="ECO:0000313" key="7">
    <source>
        <dbReference type="EMBL" id="KAG8230554.1"/>
    </source>
</evidence>
<feature type="transmembrane region" description="Helical" evidence="5">
    <location>
        <begin position="275"/>
        <end position="293"/>
    </location>
</feature>
<dbReference type="InterPro" id="IPR036259">
    <property type="entry name" value="MFS_trans_sf"/>
</dbReference>
<evidence type="ECO:0000256" key="3">
    <source>
        <dbReference type="ARBA" id="ARBA00022989"/>
    </source>
</evidence>
<dbReference type="GO" id="GO:0022857">
    <property type="term" value="F:transmembrane transporter activity"/>
    <property type="evidence" value="ECO:0007669"/>
    <property type="project" value="InterPro"/>
</dbReference>
<evidence type="ECO:0000256" key="2">
    <source>
        <dbReference type="ARBA" id="ARBA00022692"/>
    </source>
</evidence>
<accession>A0A8K0P4F0</accession>
<dbReference type="AlphaFoldDB" id="A0A8K0P4F0"/>
<name>A0A8K0P4F0_LADFU</name>
<evidence type="ECO:0000256" key="4">
    <source>
        <dbReference type="ARBA" id="ARBA00023136"/>
    </source>
</evidence>
<gene>
    <name evidence="7" type="ORF">J437_LFUL010155</name>
</gene>
<feature type="domain" description="Major facilitator superfamily (MFS) profile" evidence="6">
    <location>
        <begin position="44"/>
        <end position="530"/>
    </location>
</feature>
<dbReference type="Proteomes" id="UP000792457">
    <property type="component" value="Unassembled WGS sequence"/>
</dbReference>
<dbReference type="GO" id="GO:0016020">
    <property type="term" value="C:membrane"/>
    <property type="evidence" value="ECO:0007669"/>
    <property type="project" value="UniProtKB-SubCell"/>
</dbReference>
<dbReference type="PROSITE" id="PS50850">
    <property type="entry name" value="MFS"/>
    <property type="match status" value="1"/>
</dbReference>
<feature type="transmembrane region" description="Helical" evidence="5">
    <location>
        <begin position="506"/>
        <end position="525"/>
    </location>
</feature>
<dbReference type="InterPro" id="IPR020846">
    <property type="entry name" value="MFS_dom"/>
</dbReference>
<evidence type="ECO:0000259" key="6">
    <source>
        <dbReference type="PROSITE" id="PS50850"/>
    </source>
</evidence>
<feature type="transmembrane region" description="Helical" evidence="5">
    <location>
        <begin position="188"/>
        <end position="207"/>
    </location>
</feature>
<feature type="transmembrane region" description="Helical" evidence="5">
    <location>
        <begin position="442"/>
        <end position="463"/>
    </location>
</feature>
<dbReference type="EMBL" id="KZ308495">
    <property type="protein sequence ID" value="KAG8230554.1"/>
    <property type="molecule type" value="Genomic_DNA"/>
</dbReference>
<feature type="transmembrane region" description="Helical" evidence="5">
    <location>
        <begin position="213"/>
        <end position="235"/>
    </location>
</feature>
<comment type="caution">
    <text evidence="7">The sequence shown here is derived from an EMBL/GenBank/DDBJ whole genome shotgun (WGS) entry which is preliminary data.</text>
</comment>
<dbReference type="PANTHER" id="PTHR24064">
    <property type="entry name" value="SOLUTE CARRIER FAMILY 22 MEMBER"/>
    <property type="match status" value="1"/>
</dbReference>
<dbReference type="InterPro" id="IPR005828">
    <property type="entry name" value="MFS_sugar_transport-like"/>
</dbReference>
<reference evidence="7" key="1">
    <citation type="submission" date="2013-04" db="EMBL/GenBank/DDBJ databases">
        <authorList>
            <person name="Qu J."/>
            <person name="Murali S.C."/>
            <person name="Bandaranaike D."/>
            <person name="Bellair M."/>
            <person name="Blankenburg K."/>
            <person name="Chao H."/>
            <person name="Dinh H."/>
            <person name="Doddapaneni H."/>
            <person name="Downs B."/>
            <person name="Dugan-Rocha S."/>
            <person name="Elkadiri S."/>
            <person name="Gnanaolivu R.D."/>
            <person name="Hernandez B."/>
            <person name="Javaid M."/>
            <person name="Jayaseelan J.C."/>
            <person name="Lee S."/>
            <person name="Li M."/>
            <person name="Ming W."/>
            <person name="Munidasa M."/>
            <person name="Muniz J."/>
            <person name="Nguyen L."/>
            <person name="Ongeri F."/>
            <person name="Osuji N."/>
            <person name="Pu L.-L."/>
            <person name="Puazo M."/>
            <person name="Qu C."/>
            <person name="Quiroz J."/>
            <person name="Raj R."/>
            <person name="Weissenberger G."/>
            <person name="Xin Y."/>
            <person name="Zou X."/>
            <person name="Han Y."/>
            <person name="Richards S."/>
            <person name="Worley K."/>
            <person name="Muzny D."/>
            <person name="Gibbs R."/>
        </authorList>
    </citation>
    <scope>NUCLEOTIDE SEQUENCE</scope>
    <source>
        <strain evidence="7">Sampled in the wild</strain>
    </source>
</reference>
<protein>
    <recommendedName>
        <fullName evidence="6">Major facilitator superfamily (MFS) profile domain-containing protein</fullName>
    </recommendedName>
</protein>
<comment type="subcellular location">
    <subcellularLocation>
        <location evidence="1">Membrane</location>
        <topology evidence="1">Multi-pass membrane protein</topology>
    </subcellularLocation>
</comment>
<keyword evidence="8" id="KW-1185">Reference proteome</keyword>
<sequence>MGDCKREMPSAGGDAKDAFNSILEAAGTNGKFQVRFNVIFNFCLSAVVSMSFLNYVMAMSVPEHWCHVPGHEASNVSLLRWKELTLPRETGMHGDDGFSKCKMYNVTYEDVMWEQHLNHSTFDKEIVDCQHGWDYDKTWYTRTAPSDNDWVCDKGLYVTNTFMYARIGDVIGAFVFGQLGDTIGRKKVFMVGLGLLLLGRVSATLTAGIYGLYVFFIFVSNASLLTLFHSPLAIGMEFCSKQDRTKINMLQCIGWTLGICCMPLLAWAIGDWVTFTLSTTLPIVIFVFLLKLMPESPRWLMSKGRAEESLAILRRIAKTNGRGLPADSLTRLRAAAGVSKERVYGIASLFSSKRLAYFTSLILLGVNSLAYYSLMLNVSNMTGNPFLNYFYQSVVELPGYTLATWCADRIGRRWTQAGFFVLLFATCATLVGVVQVEYLSGLTVTLAIFAKFCVCVTFFTVYIHALETYPTCLRQTGTSTNSLLASIVGVIGPYIVYLGTSVDSRYPFVVLGSCSLVGGVAATLLPETLHAKLPETLAEFQTFGKGGKFWSFPNRKKMEVNEPELKPMKDSSDA</sequence>
<feature type="transmembrane region" description="Helical" evidence="5">
    <location>
        <begin position="386"/>
        <end position="405"/>
    </location>
</feature>
<keyword evidence="2 5" id="KW-0812">Transmembrane</keyword>
<evidence type="ECO:0000256" key="5">
    <source>
        <dbReference type="SAM" id="Phobius"/>
    </source>
</evidence>
<organism evidence="7 8">
    <name type="scientific">Ladona fulva</name>
    <name type="common">Scarce chaser dragonfly</name>
    <name type="synonym">Libellula fulva</name>
    <dbReference type="NCBI Taxonomy" id="123851"/>
    <lineage>
        <taxon>Eukaryota</taxon>
        <taxon>Metazoa</taxon>
        <taxon>Ecdysozoa</taxon>
        <taxon>Arthropoda</taxon>
        <taxon>Hexapoda</taxon>
        <taxon>Insecta</taxon>
        <taxon>Pterygota</taxon>
        <taxon>Palaeoptera</taxon>
        <taxon>Odonata</taxon>
        <taxon>Epiprocta</taxon>
        <taxon>Anisoptera</taxon>
        <taxon>Libelluloidea</taxon>
        <taxon>Libellulidae</taxon>
        <taxon>Ladona</taxon>
    </lineage>
</organism>
<evidence type="ECO:0000256" key="1">
    <source>
        <dbReference type="ARBA" id="ARBA00004141"/>
    </source>
</evidence>
<keyword evidence="3 5" id="KW-1133">Transmembrane helix</keyword>
<keyword evidence="4 5" id="KW-0472">Membrane</keyword>